<name>A0A2N8KTR3_9BURK</name>
<dbReference type="AlphaFoldDB" id="A0A2N8KTR3"/>
<dbReference type="EMBL" id="POSP01000003">
    <property type="protein sequence ID" value="PND36836.1"/>
    <property type="molecule type" value="Genomic_DNA"/>
</dbReference>
<comment type="caution">
    <text evidence="1">The sequence shown here is derived from an EMBL/GenBank/DDBJ whole genome shotgun (WGS) entry which is preliminary data.</text>
</comment>
<proteinExistence type="predicted"/>
<dbReference type="RefSeq" id="WP_102766758.1">
    <property type="nucleotide sequence ID" value="NZ_POSP01000003.1"/>
</dbReference>
<protein>
    <recommendedName>
        <fullName evidence="3">Prepilin-type cleavage/methylation domain-containing protein</fullName>
    </recommendedName>
</protein>
<organism evidence="1 2">
    <name type="scientific">Kinneretia aquatilis</name>
    <dbReference type="NCBI Taxonomy" id="2070761"/>
    <lineage>
        <taxon>Bacteria</taxon>
        <taxon>Pseudomonadati</taxon>
        <taxon>Pseudomonadota</taxon>
        <taxon>Betaproteobacteria</taxon>
        <taxon>Burkholderiales</taxon>
        <taxon>Sphaerotilaceae</taxon>
        <taxon>Roseateles</taxon>
    </lineage>
</organism>
<gene>
    <name evidence="1" type="ORF">C1O66_04315</name>
</gene>
<evidence type="ECO:0000313" key="2">
    <source>
        <dbReference type="Proteomes" id="UP000235916"/>
    </source>
</evidence>
<evidence type="ECO:0000313" key="1">
    <source>
        <dbReference type="EMBL" id="PND36836.1"/>
    </source>
</evidence>
<dbReference type="Gene3D" id="3.30.700.10">
    <property type="entry name" value="Glycoprotein, Type 4 Pilin"/>
    <property type="match status" value="1"/>
</dbReference>
<evidence type="ECO:0008006" key="3">
    <source>
        <dbReference type="Google" id="ProtNLM"/>
    </source>
</evidence>
<sequence length="160" mass="16118">MVIRASLGTRQCGVSLIEMMVTIAIMMLLALAVAPFSASWGAQAYMRQSQTLLMQGMSQLKALALRNPSASSAGASAVMISIPGKLCVASGVPAALNCTAAAWTSNPPASIQVNGADSQCVALDSAGMPIAATVAGTVCGTALSFRVSRGSEAPLDGTLN</sequence>
<dbReference type="SUPFAM" id="SSF54523">
    <property type="entry name" value="Pili subunits"/>
    <property type="match status" value="1"/>
</dbReference>
<reference evidence="1 2" key="1">
    <citation type="submission" date="2018-01" db="EMBL/GenBank/DDBJ databases">
        <title>Draft genome sequence of Paucibacter aquatile CR182 isolated from freshwater of the Nakdong River.</title>
        <authorList>
            <person name="Choi A."/>
            <person name="Chung E.J."/>
        </authorList>
    </citation>
    <scope>NUCLEOTIDE SEQUENCE [LARGE SCALE GENOMIC DNA]</scope>
    <source>
        <strain evidence="1 2">CR182</strain>
    </source>
</reference>
<dbReference type="OrthoDB" id="6880381at2"/>
<dbReference type="InterPro" id="IPR045584">
    <property type="entry name" value="Pilin-like"/>
</dbReference>
<keyword evidence="2" id="KW-1185">Reference proteome</keyword>
<dbReference type="InterPro" id="IPR012902">
    <property type="entry name" value="N_methyl_site"/>
</dbReference>
<dbReference type="Proteomes" id="UP000235916">
    <property type="component" value="Unassembled WGS sequence"/>
</dbReference>
<dbReference type="Pfam" id="PF07963">
    <property type="entry name" value="N_methyl"/>
    <property type="match status" value="1"/>
</dbReference>
<accession>A0A2N8KTR3</accession>